<evidence type="ECO:0000256" key="9">
    <source>
        <dbReference type="ARBA" id="ARBA00023180"/>
    </source>
</evidence>
<keyword evidence="6" id="KW-0574">Periplasm</keyword>
<dbReference type="Gene3D" id="2.70.98.40">
    <property type="entry name" value="Glycoside hydrolase, family 65, N-terminal domain"/>
    <property type="match status" value="1"/>
</dbReference>
<dbReference type="PANTHER" id="PTHR11051:SF8">
    <property type="entry name" value="PROTEIN-GLUCOSYLGALACTOSYLHYDROXYLYSINE GLUCOSIDASE"/>
    <property type="match status" value="1"/>
</dbReference>
<dbReference type="InterPro" id="IPR005195">
    <property type="entry name" value="Glyco_hydro_65_M"/>
</dbReference>
<dbReference type="Proteomes" id="UP000262825">
    <property type="component" value="Unassembled WGS sequence"/>
</dbReference>
<dbReference type="InterPro" id="IPR005196">
    <property type="entry name" value="Glyco_hydro_65_N"/>
</dbReference>
<evidence type="ECO:0000313" key="12">
    <source>
        <dbReference type="EMBL" id="SSD61712.1"/>
    </source>
</evidence>
<dbReference type="FunFam" id="1.50.10.10:FF:000032">
    <property type="entry name" value="Vacuolar acid trehalase"/>
    <property type="match status" value="1"/>
</dbReference>
<keyword evidence="8" id="KW-0812">Transmembrane</keyword>
<dbReference type="SUPFAM" id="SSF74650">
    <property type="entry name" value="Galactose mutarotase-like"/>
    <property type="match status" value="1"/>
</dbReference>
<dbReference type="InterPro" id="IPR037018">
    <property type="entry name" value="GH65_N"/>
</dbReference>
<dbReference type="PANTHER" id="PTHR11051">
    <property type="entry name" value="GLYCOSYL HYDROLASE-RELATED"/>
    <property type="match status" value="1"/>
</dbReference>
<evidence type="ECO:0000256" key="5">
    <source>
        <dbReference type="ARBA" id="ARBA00012757"/>
    </source>
</evidence>
<dbReference type="GO" id="GO:0030246">
    <property type="term" value="F:carbohydrate binding"/>
    <property type="evidence" value="ECO:0007669"/>
    <property type="project" value="InterPro"/>
</dbReference>
<dbReference type="VEuPathDB" id="FungiDB:SCODWIG_03473"/>
<comment type="catalytic activity">
    <reaction evidence="1">
        <text>alpha,alpha-trehalose + H2O = alpha-D-glucose + beta-D-glucose</text>
        <dbReference type="Rhea" id="RHEA:32675"/>
        <dbReference type="ChEBI" id="CHEBI:15377"/>
        <dbReference type="ChEBI" id="CHEBI:15903"/>
        <dbReference type="ChEBI" id="CHEBI:16551"/>
        <dbReference type="ChEBI" id="CHEBI:17925"/>
        <dbReference type="EC" id="3.2.1.28"/>
    </reaction>
</comment>
<comment type="similarity">
    <text evidence="4">Belongs to the glycosyl hydrolase 65 family.</text>
</comment>
<dbReference type="GO" id="GO:0042597">
    <property type="term" value="C:periplasmic space"/>
    <property type="evidence" value="ECO:0007669"/>
    <property type="project" value="UniProtKB-SubCell"/>
</dbReference>
<sequence length="1051" mass="119354">MYRHKSKKWLNFITGSEKFYYDEDEMVLGSNLITENTFSRQAYVSNGYIGSRIPNLGFGYSEDQYNPQIDKNKDPSALINGWPLRNKRYSGAFISDFYCLTEKLTSTNFPELDEEGYTSVLSAIPQWTDVQISLNRNIVLSPETVNIADIKNYGQNLSMAHGMVTTEFEWLNLLKIRTSVLAHKKNYPIGLLKFEISLVDTKDSALSPVALQFSNILNFSTSHRTILKDYGYNSTSDSIYMVVEPKNVPYSNAAIVSMLAYDENNIFPKNIDIIRTNHSIEQLYDFQLTPGETLTIYKYSVIHSTEFTESLDNLALSLSLVQSLSKENKKSKEDLYEELELSHVNAWTDLYNTEAFVEIPSNSLLEMTVRSSIYHLLANTRKYNISSDRGLPVPVSGLSSDSYGGMVFWDADLWMMPGILPFAPAIAKHIVTYRNSTQQQARLNAAKYNMSGALYPWTSARFANCTSTGPCVDYEYHINIDIVWSAFILYLSGAGGSVDGGSNDEEYLKYTLWPMMKSAADFFESFVKYNETLDKYTTHNLTDPDEFSNFIDNGAFTNGGIKLLMKWVTDVGNHLDETINPKWLDIHDKMYIPTQNGITLEYSGMNSTTETKQSDVLLLTYPLSFYQDNDLDNAINNLYYYSQHQSADGPSMTYPVYAAAANYLLNHGCSSQGYLYKSIIPYLRSPFAQFSEQSNDTAETRPAFPFLTANGGFLQSVVFGLTGLRYSYEMDDNLKIKRYLEFNPVSLPLLPGGLAIRNFKYLRSVLDIELVDNLAIIKHKSGDSDILVKVPNRTIIDDQNNTTKFPNNFDYVEHILPPYSLLEIPAFEPLLNVENSVSECAFVENLTPGVSGDVSLSILDGNNYTHWQPLNKQRATLLIDIGTGNAKILEKAYILWGERPAANISISILPHGLDIKKILKEHVRQNNSIIQDESIVFVETDFDVDFDIDFDIESLMLWEDVHQKERPNKLIDLFKPLVTDYKIKPSEPVFENNNDEIRIIKGNETEIIFDYDNIDDYENYMTRFILVSVEGTIANDDVDDYGATIREIALI</sequence>
<evidence type="ECO:0000259" key="10">
    <source>
        <dbReference type="Pfam" id="PF03632"/>
    </source>
</evidence>
<comment type="subcellular location">
    <subcellularLocation>
        <location evidence="3">Membrane</location>
        <topology evidence="3">Single-pass type II membrane protein</topology>
    </subcellularLocation>
    <subcellularLocation>
        <location evidence="2">Periplasm</location>
    </subcellularLocation>
</comment>
<protein>
    <recommendedName>
        <fullName evidence="5">alpha,alpha-trehalase</fullName>
        <ecNumber evidence="5">3.2.1.28</ecNumber>
    </recommendedName>
</protein>
<evidence type="ECO:0000256" key="1">
    <source>
        <dbReference type="ARBA" id="ARBA00001576"/>
    </source>
</evidence>
<dbReference type="GO" id="GO:0005993">
    <property type="term" value="P:trehalose catabolic process"/>
    <property type="evidence" value="ECO:0007669"/>
    <property type="project" value="TreeGrafter"/>
</dbReference>
<dbReference type="GO" id="GO:0016020">
    <property type="term" value="C:membrane"/>
    <property type="evidence" value="ECO:0007669"/>
    <property type="project" value="UniProtKB-SubCell"/>
</dbReference>
<dbReference type="Gene3D" id="1.50.10.10">
    <property type="match status" value="1"/>
</dbReference>
<dbReference type="Pfam" id="PF03636">
    <property type="entry name" value="Glyco_hydro_65N"/>
    <property type="match status" value="1"/>
</dbReference>
<accession>A0A376BAM4</accession>
<keyword evidence="8" id="KW-0735">Signal-anchor</keyword>
<gene>
    <name evidence="12" type="ORF">SCODWIG_03473</name>
</gene>
<evidence type="ECO:0000256" key="7">
    <source>
        <dbReference type="ARBA" id="ARBA00022801"/>
    </source>
</evidence>
<dbReference type="InterPro" id="IPR012341">
    <property type="entry name" value="6hp_glycosidase-like_sf"/>
</dbReference>
<organism evidence="12 13">
    <name type="scientific">Saccharomycodes ludwigii</name>
    <dbReference type="NCBI Taxonomy" id="36035"/>
    <lineage>
        <taxon>Eukaryota</taxon>
        <taxon>Fungi</taxon>
        <taxon>Dikarya</taxon>
        <taxon>Ascomycota</taxon>
        <taxon>Saccharomycotina</taxon>
        <taxon>Saccharomycetes</taxon>
        <taxon>Saccharomycodales</taxon>
        <taxon>Saccharomycodaceae</taxon>
        <taxon>Saccharomycodes</taxon>
    </lineage>
</organism>
<keyword evidence="9" id="KW-0325">Glycoprotein</keyword>
<keyword evidence="13" id="KW-1185">Reference proteome</keyword>
<proteinExistence type="inferred from homology"/>
<dbReference type="Pfam" id="PF03632">
    <property type="entry name" value="Glyco_hydro_65m"/>
    <property type="match status" value="1"/>
</dbReference>
<dbReference type="EC" id="3.2.1.28" evidence="5"/>
<dbReference type="SUPFAM" id="SSF48208">
    <property type="entry name" value="Six-hairpin glycosidases"/>
    <property type="match status" value="1"/>
</dbReference>
<dbReference type="InterPro" id="IPR008928">
    <property type="entry name" value="6-hairpin_glycosidase_sf"/>
</dbReference>
<reference evidence="13" key="1">
    <citation type="submission" date="2018-06" db="EMBL/GenBank/DDBJ databases">
        <authorList>
            <person name="Guldener U."/>
        </authorList>
    </citation>
    <scope>NUCLEOTIDE SEQUENCE [LARGE SCALE GENOMIC DNA]</scope>
    <source>
        <strain evidence="13">UTAD17</strain>
    </source>
</reference>
<feature type="domain" description="Glycoside hydrolase family 65 N-terminal" evidence="11">
    <location>
        <begin position="40"/>
        <end position="305"/>
    </location>
</feature>
<evidence type="ECO:0000256" key="3">
    <source>
        <dbReference type="ARBA" id="ARBA00004606"/>
    </source>
</evidence>
<dbReference type="GO" id="GO:0004555">
    <property type="term" value="F:alpha,alpha-trehalase activity"/>
    <property type="evidence" value="ECO:0007669"/>
    <property type="project" value="UniProtKB-EC"/>
</dbReference>
<dbReference type="AlphaFoldDB" id="A0A376BAM4"/>
<dbReference type="GO" id="GO:0015976">
    <property type="term" value="P:carbon utilization"/>
    <property type="evidence" value="ECO:0007669"/>
    <property type="project" value="UniProtKB-ARBA"/>
</dbReference>
<feature type="domain" description="Glycoside hydrolase family 65 central catalytic" evidence="10">
    <location>
        <begin position="372"/>
        <end position="602"/>
    </location>
</feature>
<evidence type="ECO:0000259" key="11">
    <source>
        <dbReference type="Pfam" id="PF03636"/>
    </source>
</evidence>
<dbReference type="GO" id="GO:0009277">
    <property type="term" value="C:fungal-type cell wall"/>
    <property type="evidence" value="ECO:0007669"/>
    <property type="project" value="TreeGrafter"/>
</dbReference>
<evidence type="ECO:0000256" key="4">
    <source>
        <dbReference type="ARBA" id="ARBA00006768"/>
    </source>
</evidence>
<evidence type="ECO:0000256" key="2">
    <source>
        <dbReference type="ARBA" id="ARBA00004418"/>
    </source>
</evidence>
<name>A0A376BAM4_9ASCO</name>
<evidence type="ECO:0000256" key="6">
    <source>
        <dbReference type="ARBA" id="ARBA00022764"/>
    </source>
</evidence>
<dbReference type="EMBL" id="UFAJ01000850">
    <property type="protein sequence ID" value="SSD61712.1"/>
    <property type="molecule type" value="Genomic_DNA"/>
</dbReference>
<evidence type="ECO:0000256" key="8">
    <source>
        <dbReference type="ARBA" id="ARBA00022968"/>
    </source>
</evidence>
<evidence type="ECO:0000313" key="13">
    <source>
        <dbReference type="Proteomes" id="UP000262825"/>
    </source>
</evidence>
<dbReference type="InterPro" id="IPR011013">
    <property type="entry name" value="Gal_mutarotase_sf_dom"/>
</dbReference>
<keyword evidence="7" id="KW-0378">Hydrolase</keyword>